<dbReference type="Proteomes" id="UP000327000">
    <property type="component" value="Unassembled WGS sequence"/>
</dbReference>
<dbReference type="AlphaFoldDB" id="A0A5N5W405"/>
<gene>
    <name evidence="2" type="ORF">FRZ00_21450</name>
</gene>
<proteinExistence type="predicted"/>
<dbReference type="Pfam" id="PF24623">
    <property type="entry name" value="Phage_zn_bind_8"/>
    <property type="match status" value="1"/>
</dbReference>
<evidence type="ECO:0000313" key="2">
    <source>
        <dbReference type="EMBL" id="KAB7839504.1"/>
    </source>
</evidence>
<protein>
    <recommendedName>
        <fullName evidence="1">DNA-binding phage zinc finger domain-containing protein</fullName>
    </recommendedName>
</protein>
<organism evidence="2 3">
    <name type="scientific">Streptomyces mobaraensis</name>
    <name type="common">Streptoverticillium mobaraense</name>
    <dbReference type="NCBI Taxonomy" id="35621"/>
    <lineage>
        <taxon>Bacteria</taxon>
        <taxon>Bacillati</taxon>
        <taxon>Actinomycetota</taxon>
        <taxon>Actinomycetes</taxon>
        <taxon>Kitasatosporales</taxon>
        <taxon>Streptomycetaceae</taxon>
        <taxon>Streptomyces</taxon>
    </lineage>
</organism>
<name>A0A5N5W405_STRMB</name>
<evidence type="ECO:0000259" key="1">
    <source>
        <dbReference type="Pfam" id="PF24623"/>
    </source>
</evidence>
<reference evidence="2 3" key="1">
    <citation type="journal article" date="2019" name="Microb. Cell Fact.">
        <title>Exploring novel herbicidin analogues by transcriptional regulator overexpression and MS/MS molecular networking.</title>
        <authorList>
            <person name="Shi Y."/>
            <person name="Gu R."/>
            <person name="Li Y."/>
            <person name="Wang X."/>
            <person name="Ren W."/>
            <person name="Li X."/>
            <person name="Wang L."/>
            <person name="Xie Y."/>
            <person name="Hong B."/>
        </authorList>
    </citation>
    <scope>NUCLEOTIDE SEQUENCE [LARGE SCALE GENOMIC DNA]</scope>
    <source>
        <strain evidence="2 3">US-43</strain>
    </source>
</reference>
<evidence type="ECO:0000313" key="3">
    <source>
        <dbReference type="Proteomes" id="UP000327000"/>
    </source>
</evidence>
<keyword evidence="3" id="KW-1185">Reference proteome</keyword>
<comment type="caution">
    <text evidence="2">The sequence shown here is derived from an EMBL/GenBank/DDBJ whole genome shotgun (WGS) entry which is preliminary data.</text>
</comment>
<dbReference type="RefSeq" id="WP_152264618.1">
    <property type="nucleotide sequence ID" value="NZ_VOKX01000070.1"/>
</dbReference>
<dbReference type="OrthoDB" id="4337785at2"/>
<sequence>MDLTPNDWQRANQPPLAIACPDCGSAAGELCTSHGGTRARNSQVHQGRTNAWNQARIDGNPAVRLIFDAAKIRRGMHGKHAAELLDAHGHTAEAERIRRAVSERKGMLSAKQAAALLLDEAKGGKTQ</sequence>
<feature type="domain" description="DNA-binding phage zinc finger" evidence="1">
    <location>
        <begin position="10"/>
        <end position="56"/>
    </location>
</feature>
<dbReference type="InterPro" id="IPR056911">
    <property type="entry name" value="Phage_Znf_bind_put"/>
</dbReference>
<dbReference type="EMBL" id="VOKX01000070">
    <property type="protein sequence ID" value="KAB7839504.1"/>
    <property type="molecule type" value="Genomic_DNA"/>
</dbReference>
<accession>A0A5N5W405</accession>